<feature type="coiled-coil region" evidence="1">
    <location>
        <begin position="96"/>
        <end position="130"/>
    </location>
</feature>
<protein>
    <submittedName>
        <fullName evidence="2">Uncharacterized protein</fullName>
    </submittedName>
</protein>
<dbReference type="KEGG" id="hsd:SD1D_0733"/>
<keyword evidence="1" id="KW-0175">Coiled coil</keyword>
<evidence type="ECO:0000256" key="1">
    <source>
        <dbReference type="SAM" id="Coils"/>
    </source>
</evidence>
<accession>A0A0K8J3R9</accession>
<dbReference type="AlphaFoldDB" id="A0A0K8J3R9"/>
<dbReference type="Proteomes" id="UP000196053">
    <property type="component" value="Chromosome I"/>
</dbReference>
<proteinExistence type="predicted"/>
<name>A0A0K8J3R9_9FIRM</name>
<reference evidence="3" key="1">
    <citation type="submission" date="2015-09" db="EMBL/GenBank/DDBJ databases">
        <authorList>
            <person name="Wibberg D."/>
        </authorList>
    </citation>
    <scope>NUCLEOTIDE SEQUENCE [LARGE SCALE GENOMIC DNA]</scope>
    <source>
        <strain evidence="3">SD1D</strain>
    </source>
</reference>
<evidence type="ECO:0000313" key="3">
    <source>
        <dbReference type="Proteomes" id="UP000196053"/>
    </source>
</evidence>
<keyword evidence="3" id="KW-1185">Reference proteome</keyword>
<gene>
    <name evidence="2" type="ORF">SD1D_0733</name>
</gene>
<organism evidence="2 3">
    <name type="scientific">Herbinix luporum</name>
    <dbReference type="NCBI Taxonomy" id="1679721"/>
    <lineage>
        <taxon>Bacteria</taxon>
        <taxon>Bacillati</taxon>
        <taxon>Bacillota</taxon>
        <taxon>Clostridia</taxon>
        <taxon>Lachnospirales</taxon>
        <taxon>Lachnospiraceae</taxon>
        <taxon>Herbinix</taxon>
    </lineage>
</organism>
<evidence type="ECO:0000313" key="2">
    <source>
        <dbReference type="EMBL" id="CUH92281.1"/>
    </source>
</evidence>
<dbReference type="EMBL" id="LN879430">
    <property type="protein sequence ID" value="CUH92281.1"/>
    <property type="molecule type" value="Genomic_DNA"/>
</dbReference>
<sequence>MHMRKRGDIDFSAIVANKKFPILTLDSRWHELFPDEKKTFVIKEKEKQLNNLLKKQGKLNNDIKESKKLKKVFISDIISNMDTQDEKKSKFYDKRLKKNRDYINELNKKIEEASEELENIPDKIQKANEELLLESIKYCYKKFHNNQKELAEISQWILDTREELKEKILKKHDIETANKAIYSNMHDILGPEIIDIFDSIQDSSVGE</sequence>